<feature type="transmembrane region" description="Helical" evidence="1">
    <location>
        <begin position="164"/>
        <end position="184"/>
    </location>
</feature>
<feature type="transmembrane region" description="Helical" evidence="1">
    <location>
        <begin position="332"/>
        <end position="351"/>
    </location>
</feature>
<dbReference type="HOGENOM" id="CLU_336386_0_0_2"/>
<evidence type="ECO:0008006" key="4">
    <source>
        <dbReference type="Google" id="ProtNLM"/>
    </source>
</evidence>
<evidence type="ECO:0000313" key="2">
    <source>
        <dbReference type="EMBL" id="ABL88654.1"/>
    </source>
</evidence>
<proteinExistence type="predicted"/>
<accession>A1RUM2</accession>
<dbReference type="STRING" id="384616.Pisl_1498"/>
<keyword evidence="1" id="KW-0472">Membrane</keyword>
<organism evidence="2 3">
    <name type="scientific">Pyrobaculum islandicum (strain DSM 4184 / JCM 9189 / GEO3)</name>
    <dbReference type="NCBI Taxonomy" id="384616"/>
    <lineage>
        <taxon>Archaea</taxon>
        <taxon>Thermoproteota</taxon>
        <taxon>Thermoprotei</taxon>
        <taxon>Thermoproteales</taxon>
        <taxon>Thermoproteaceae</taxon>
        <taxon>Pyrobaculum</taxon>
    </lineage>
</organism>
<reference evidence="2" key="1">
    <citation type="submission" date="2006-12" db="EMBL/GenBank/DDBJ databases">
        <title>Complete sequence of Pyrobaculum islandicum DSM 4184.</title>
        <authorList>
            <person name="Copeland A."/>
            <person name="Lucas S."/>
            <person name="Lapidus A."/>
            <person name="Barry K."/>
            <person name="Detter J.C."/>
            <person name="Glavina del Rio T."/>
            <person name="Dalin E."/>
            <person name="Tice H."/>
            <person name="Pitluck S."/>
            <person name="Meincke L."/>
            <person name="Brettin T."/>
            <person name="Bruce D."/>
            <person name="Han C."/>
            <person name="Tapia R."/>
            <person name="Gilna P."/>
            <person name="Schmutz J."/>
            <person name="Larimer F."/>
            <person name="Land M."/>
            <person name="Hauser L."/>
            <person name="Kyrpides N."/>
            <person name="Mikhailova N."/>
            <person name="Cozen A.E."/>
            <person name="Fitz-Gibbon S.T."/>
            <person name="House C.H."/>
            <person name="Saltikov C."/>
            <person name="Lowe T."/>
            <person name="Richardson P."/>
        </authorList>
    </citation>
    <scope>NUCLEOTIDE SEQUENCE [LARGE SCALE GENOMIC DNA]</scope>
    <source>
        <strain evidence="2">DSM 4184</strain>
    </source>
</reference>
<feature type="transmembrane region" description="Helical" evidence="1">
    <location>
        <begin position="86"/>
        <end position="104"/>
    </location>
</feature>
<feature type="transmembrane region" description="Helical" evidence="1">
    <location>
        <begin position="142"/>
        <end position="158"/>
    </location>
</feature>
<dbReference type="EMBL" id="CP000504">
    <property type="protein sequence ID" value="ABL88654.1"/>
    <property type="molecule type" value="Genomic_DNA"/>
</dbReference>
<feature type="transmembrane region" description="Helical" evidence="1">
    <location>
        <begin position="17"/>
        <end position="39"/>
    </location>
</feature>
<gene>
    <name evidence="2" type="ordered locus">Pisl_1498</name>
</gene>
<evidence type="ECO:0000313" key="3">
    <source>
        <dbReference type="Proteomes" id="UP000002595"/>
    </source>
</evidence>
<feature type="transmembrane region" description="Helical" evidence="1">
    <location>
        <begin position="110"/>
        <end position="130"/>
    </location>
</feature>
<feature type="transmembrane region" description="Helical" evidence="1">
    <location>
        <begin position="411"/>
        <end position="430"/>
    </location>
</feature>
<protein>
    <recommendedName>
        <fullName evidence="4">Membrane protein 6-pyruvoyl-tetrahydropterin synthase-related domain-containing protein</fullName>
    </recommendedName>
</protein>
<feature type="transmembrane region" description="Helical" evidence="1">
    <location>
        <begin position="236"/>
        <end position="259"/>
    </location>
</feature>
<dbReference type="Proteomes" id="UP000002595">
    <property type="component" value="Chromosome"/>
</dbReference>
<dbReference type="KEGG" id="pis:Pisl_1498"/>
<feature type="transmembrane region" description="Helical" evidence="1">
    <location>
        <begin position="379"/>
        <end position="399"/>
    </location>
</feature>
<dbReference type="AlphaFoldDB" id="A1RUM2"/>
<sequence length="847" mass="95390">MSIGRIYNNKILINSKFVLYFIVIIFYFILTLLILAPVLMPQGIPFYGDEVFYPLNNISYFGVYVSKNPVLDFYIWKNSGGPDPPLLYFSHTLPLYILITLFGQELGVKAFQLILASIPGIFSFISLYILLKEFKPLSEKKSIVFSLIGSLIYSYSFYSGDLTGLGTTIGVVYGTFPLMSALSIRFLKRGNISDLFFLSLLSMIASAQPFWIYLLGISLVLSFLLLGLNRSVIKRLFILGGTLILANSFWIWSTLMGYLKGASWIFSSYTTSELITYDNLKFLSFWRVLDIMLMGERQYYFIWLHPQTIRPENVVIPIVAAVAILLGRRNRLVLYFSLMLVLGIFLTKGVHEPAGYVYYELAKNLPYGLGAILRNPTKFIPLVVYSYSFLISYSIVELFSRYRKIFARIGLVGALVLVFYSIFTVTLTYLSHYTWKVYSPTYIPNVYINANKWLLDQGGNFTVVWLPVGGAYVWKPYVISAFPLPLSSAPASSVSPLINNKIIDNATELCNILTYLGVKYVLYHNDSLDVQQSGRILKGLRSSFCLRPVASFAQTVKAIDVSNSPPPKNGTWILGLPVQTVDVPLKIIRSNDTLVRGENTIVVYYRIPSFVVNQGYKGRFWPGFSVALNVYKAGSLDLNDRLVIAILDNGGLKKQILINDTSGYIIFNVNLTNCPYNAVDIYANFYGCCFKPLTPSYYLGRFRVEPDSVPIGIEVFENTGYRGPVFVANGSAEVLSVVQLDPIHWRAVVNASGPFLLVFTQPFDRLWEIELPPGYTASHFQCYMANCYLINPNGRNGVVTVDFVYGLQIYQTAGFLVTFSTLAALAYLAFFRGSNASLRSVLRRFLS</sequence>
<evidence type="ECO:0000256" key="1">
    <source>
        <dbReference type="SAM" id="Phobius"/>
    </source>
</evidence>
<keyword evidence="1" id="KW-0812">Transmembrane</keyword>
<dbReference type="eggNOG" id="arCOG07351">
    <property type="taxonomic scope" value="Archaea"/>
</dbReference>
<feature type="transmembrane region" description="Helical" evidence="1">
    <location>
        <begin position="196"/>
        <end position="224"/>
    </location>
</feature>
<keyword evidence="1" id="KW-1133">Transmembrane helix</keyword>
<keyword evidence="3" id="KW-1185">Reference proteome</keyword>
<name>A1RUM2_PYRIL</name>
<feature type="transmembrane region" description="Helical" evidence="1">
    <location>
        <begin position="809"/>
        <end position="830"/>
    </location>
</feature>